<protein>
    <submittedName>
        <fullName evidence="1">Uncharacterized protein</fullName>
    </submittedName>
</protein>
<dbReference type="PANTHER" id="PTHR21529">
    <property type="entry name" value="MAMMARY TURMOR VIRUS RECEPTOR HOMOLOG 1, 2 MTVR1, 2"/>
    <property type="match status" value="1"/>
</dbReference>
<dbReference type="EMBL" id="CP136893">
    <property type="protein sequence ID" value="WOL05869.1"/>
    <property type="molecule type" value="Genomic_DNA"/>
</dbReference>
<dbReference type="AlphaFoldDB" id="A0AAQ3KD65"/>
<keyword evidence="2" id="KW-1185">Reference proteome</keyword>
<evidence type="ECO:0000313" key="2">
    <source>
        <dbReference type="Proteomes" id="UP001327560"/>
    </source>
</evidence>
<name>A0AAQ3KD65_9LILI</name>
<accession>A0AAQ3KD65</accession>
<organism evidence="1 2">
    <name type="scientific">Canna indica</name>
    <name type="common">Indian-shot</name>
    <dbReference type="NCBI Taxonomy" id="4628"/>
    <lineage>
        <taxon>Eukaryota</taxon>
        <taxon>Viridiplantae</taxon>
        <taxon>Streptophyta</taxon>
        <taxon>Embryophyta</taxon>
        <taxon>Tracheophyta</taxon>
        <taxon>Spermatophyta</taxon>
        <taxon>Magnoliopsida</taxon>
        <taxon>Liliopsida</taxon>
        <taxon>Zingiberales</taxon>
        <taxon>Cannaceae</taxon>
        <taxon>Canna</taxon>
    </lineage>
</organism>
<dbReference type="Proteomes" id="UP001327560">
    <property type="component" value="Chromosome 4"/>
</dbReference>
<reference evidence="1 2" key="1">
    <citation type="submission" date="2023-10" db="EMBL/GenBank/DDBJ databases">
        <title>Chromosome-scale genome assembly provides insights into flower coloration mechanisms of Canna indica.</title>
        <authorList>
            <person name="Li C."/>
        </authorList>
    </citation>
    <scope>NUCLEOTIDE SEQUENCE [LARGE SCALE GENOMIC DNA]</scope>
    <source>
        <tissue evidence="1">Flower</tissue>
    </source>
</reference>
<evidence type="ECO:0000313" key="1">
    <source>
        <dbReference type="EMBL" id="WOL05869.1"/>
    </source>
</evidence>
<sequence length="308" mass="35558">MAASDCISCAKYYWSKELFSVGMNLHNSLESLHVYFVQKNLYPFCRAKVAIWMYEVAKFLTVSQFTSVRSTNETKRYLHSSKLYYFDAVFPLDWEDDTIENVKFVHDNNVDMVLVEGSLDENLIPSNGNLTHGQIGRLVMLLLLKGRLSDEWFKKTIDSLNNAEPWREFVIQYGTFLDMGFAKIPVITKFESALRSTFAVNWIREKDYLSPHFFIYLVEILLFFASSCQGLGGQFFTTKSSLLQILKCHGCKGYMDTCLSVLPVQSDIRTPMEYIITTSKNILREESNVCLDKQFLLAHRSQVYSDTD</sequence>
<dbReference type="InterPro" id="IPR039904">
    <property type="entry name" value="TRANK1"/>
</dbReference>
<dbReference type="PANTHER" id="PTHR21529:SF4">
    <property type="entry name" value="TPR AND ANKYRIN REPEAT-CONTAINING PROTEIN 1"/>
    <property type="match status" value="1"/>
</dbReference>
<proteinExistence type="predicted"/>
<gene>
    <name evidence="1" type="ORF">Cni_G14600</name>
</gene>